<dbReference type="CDD" id="cd02440">
    <property type="entry name" value="AdoMet_MTases"/>
    <property type="match status" value="1"/>
</dbReference>
<organism evidence="1 2">
    <name type="scientific">Virgisporangium aliadipatigenens</name>
    <dbReference type="NCBI Taxonomy" id="741659"/>
    <lineage>
        <taxon>Bacteria</taxon>
        <taxon>Bacillati</taxon>
        <taxon>Actinomycetota</taxon>
        <taxon>Actinomycetes</taxon>
        <taxon>Micromonosporales</taxon>
        <taxon>Micromonosporaceae</taxon>
        <taxon>Virgisporangium</taxon>
    </lineage>
</organism>
<accession>A0A8J4DMK4</accession>
<dbReference type="PANTHER" id="PTHR43861">
    <property type="entry name" value="TRANS-ACONITATE 2-METHYLTRANSFERASE-RELATED"/>
    <property type="match status" value="1"/>
</dbReference>
<reference evidence="1" key="1">
    <citation type="submission" date="2021-01" db="EMBL/GenBank/DDBJ databases">
        <title>Whole genome shotgun sequence of Virgisporangium aliadipatigenens NBRC 105644.</title>
        <authorList>
            <person name="Komaki H."/>
            <person name="Tamura T."/>
        </authorList>
    </citation>
    <scope>NUCLEOTIDE SEQUENCE</scope>
    <source>
        <strain evidence="1">NBRC 105644</strain>
    </source>
</reference>
<proteinExistence type="predicted"/>
<evidence type="ECO:0000313" key="2">
    <source>
        <dbReference type="Proteomes" id="UP000619260"/>
    </source>
</evidence>
<protein>
    <recommendedName>
        <fullName evidence="3">Methyltransferase domain-containing protein</fullName>
    </recommendedName>
</protein>
<keyword evidence="2" id="KW-1185">Reference proteome</keyword>
<dbReference type="EMBL" id="BOPF01000002">
    <property type="protein sequence ID" value="GIJ43885.1"/>
    <property type="molecule type" value="Genomic_DNA"/>
</dbReference>
<gene>
    <name evidence="1" type="ORF">Val02_07710</name>
</gene>
<dbReference type="PANTHER" id="PTHR43861:SF6">
    <property type="entry name" value="METHYLTRANSFERASE TYPE 11"/>
    <property type="match status" value="1"/>
</dbReference>
<dbReference type="Gene3D" id="3.40.50.150">
    <property type="entry name" value="Vaccinia Virus protein VP39"/>
    <property type="match status" value="1"/>
</dbReference>
<dbReference type="Proteomes" id="UP000619260">
    <property type="component" value="Unassembled WGS sequence"/>
</dbReference>
<dbReference type="InterPro" id="IPR029063">
    <property type="entry name" value="SAM-dependent_MTases_sf"/>
</dbReference>
<dbReference type="Pfam" id="PF13489">
    <property type="entry name" value="Methyltransf_23"/>
    <property type="match status" value="1"/>
</dbReference>
<comment type="caution">
    <text evidence="1">The sequence shown here is derived from an EMBL/GenBank/DDBJ whole genome shotgun (WGS) entry which is preliminary data.</text>
</comment>
<dbReference type="SUPFAM" id="SSF53335">
    <property type="entry name" value="S-adenosyl-L-methionine-dependent methyltransferases"/>
    <property type="match status" value="1"/>
</dbReference>
<sequence>MKVQPAHIREDEHMTTSISATVHCVLCGPRPHRPLLDGTVQQCVSCGFGRTTAELPSPARLYAELPEEDDDLRRLVADRRLRRITAVARPATLLEAGCAEGHFVVAARRAGIDASGIDVSREAARYANEMMGAPVRHGYFETLAATVDEVDVVCAFDVLPDVENPREFLEVARGAVAPGGWLCLEVPNIASAAAGRQGAAWPAWAPDVHRWHFSPETLIGLVVDCGFRVVDCDTVFERFYRPRGHRIRHARRLFLSDWVSAGTRSMSHPRLGDRIRLLARRYDEGMPLPTD</sequence>
<dbReference type="AlphaFoldDB" id="A0A8J4DMK4"/>
<evidence type="ECO:0000313" key="1">
    <source>
        <dbReference type="EMBL" id="GIJ43885.1"/>
    </source>
</evidence>
<evidence type="ECO:0008006" key="3">
    <source>
        <dbReference type="Google" id="ProtNLM"/>
    </source>
</evidence>
<name>A0A8J4DMK4_9ACTN</name>